<reference evidence="9" key="1">
    <citation type="submission" date="2015-07" db="EMBL/GenBank/DDBJ databases">
        <title>Draft genome sequence of Streptomyces sp. CMAA 1322, a bacterium isolated from Caatinga biome, from dry forest semiarid of Brazil.</title>
        <authorList>
            <person name="Santos S.N."/>
            <person name="Gacesa R."/>
            <person name="Taketani R.G."/>
            <person name="Long P.F."/>
            <person name="Melo I.S."/>
        </authorList>
    </citation>
    <scope>NUCLEOTIDE SEQUENCE [LARGE SCALE GENOMIC DNA]</scope>
    <source>
        <strain evidence="9">CMAA 1322</strain>
    </source>
</reference>
<dbReference type="Gene3D" id="3.40.50.1820">
    <property type="entry name" value="alpha/beta hydrolase"/>
    <property type="match status" value="1"/>
</dbReference>
<dbReference type="OrthoDB" id="4498590at2"/>
<dbReference type="InterPro" id="IPR051601">
    <property type="entry name" value="Serine_prot/Carboxylest_S33"/>
</dbReference>
<organism evidence="8 9">
    <name type="scientific">Streptomyces caatingaensis</name>
    <dbReference type="NCBI Taxonomy" id="1678637"/>
    <lineage>
        <taxon>Bacteria</taxon>
        <taxon>Bacillati</taxon>
        <taxon>Actinomycetota</taxon>
        <taxon>Actinomycetes</taxon>
        <taxon>Kitasatosporales</taxon>
        <taxon>Streptomycetaceae</taxon>
        <taxon>Streptomyces</taxon>
    </lineage>
</organism>
<feature type="compositionally biased region" description="Low complexity" evidence="4">
    <location>
        <begin position="51"/>
        <end position="64"/>
    </location>
</feature>
<gene>
    <name evidence="8" type="ORF">AC230_13230</name>
</gene>
<dbReference type="SUPFAM" id="SSF53474">
    <property type="entry name" value="alpha/beta-Hydrolases"/>
    <property type="match status" value="1"/>
</dbReference>
<accession>A0A0K9XFD8</accession>
<keyword evidence="2 5" id="KW-0732">Signal</keyword>
<evidence type="ECO:0000313" key="9">
    <source>
        <dbReference type="Proteomes" id="UP000037288"/>
    </source>
</evidence>
<evidence type="ECO:0000259" key="6">
    <source>
        <dbReference type="Pfam" id="PF00561"/>
    </source>
</evidence>
<dbReference type="PATRIC" id="fig|1678637.3.peg.2851"/>
<comment type="caution">
    <text evidence="8">The sequence shown here is derived from an EMBL/GenBank/DDBJ whole genome shotgun (WGS) entry which is preliminary data.</text>
</comment>
<keyword evidence="3" id="KW-0378">Hydrolase</keyword>
<feature type="domain" description="AB hydrolase-1" evidence="6">
    <location>
        <begin position="128"/>
        <end position="316"/>
    </location>
</feature>
<evidence type="ECO:0000256" key="1">
    <source>
        <dbReference type="ARBA" id="ARBA00010088"/>
    </source>
</evidence>
<sequence>MDTSRLLRTSGTLAATAALLLSALTAGPAAPTASASARPQDGDEPGTTTVATGPEETGAGPAGPAAAGLLRPYYAQKLRWHSCTGKGAGFECASMKVPLDYASPRAGDITLAVARKRATGSSGHLGSLLVNPGGPGGSAIDYLQSHAATKYPAEVRARYDLVAADPRGVGRSTPVTCLSDGEMDRYTQADPNPRTAAQTRGYVANLKKFSQGCATRAGRMLRHVSTVEAARDMDVLRGLLGDGKLHYVGASYGTFLGATYAELFPSRVGRLVLDGALDPSLSAERINREQAAGFQTAFTSFARDCARQVECPLGTTGPDEAGKRLRAFLARLAGHPLTTHDSRRLTEGLATTGVIAAMYDEGAWPALRRALSDAADGDGTVLLALSDAYYERDEHGAYSNLMAANSAVNCLDAPAAFHGPEDVRRALPAFRKASPVLGEALAWASLGCAYWPVRPTGHPHRITAHGAAPILVVGTTRDPATPYPWARSLASQLSSGRLLTYDGDGHTAYTRGSECVDEAVDSYLLTRTPPPATRRCS</sequence>
<dbReference type="InterPro" id="IPR029058">
    <property type="entry name" value="AB_hydrolase_fold"/>
</dbReference>
<evidence type="ECO:0000256" key="3">
    <source>
        <dbReference type="ARBA" id="ARBA00022801"/>
    </source>
</evidence>
<proteinExistence type="inferred from homology"/>
<dbReference type="RefSeq" id="WP_049716369.1">
    <property type="nucleotide sequence ID" value="NZ_LFXA01000008.1"/>
</dbReference>
<dbReference type="PANTHER" id="PTHR43248:SF29">
    <property type="entry name" value="TRIPEPTIDYL AMINOPEPTIDASE"/>
    <property type="match status" value="1"/>
</dbReference>
<dbReference type="Proteomes" id="UP000037288">
    <property type="component" value="Unassembled WGS sequence"/>
</dbReference>
<feature type="compositionally biased region" description="Low complexity" evidence="4">
    <location>
        <begin position="30"/>
        <end position="39"/>
    </location>
</feature>
<feature type="domain" description="Peptidase S33 tripeptidyl aminopeptidase-like C-terminal" evidence="7">
    <location>
        <begin position="434"/>
        <end position="536"/>
    </location>
</feature>
<protein>
    <submittedName>
        <fullName evidence="8">Proteinase</fullName>
    </submittedName>
</protein>
<comment type="similarity">
    <text evidence="1">Belongs to the peptidase S33 family.</text>
</comment>
<dbReference type="InterPro" id="IPR000073">
    <property type="entry name" value="AB_hydrolase_1"/>
</dbReference>
<feature type="signal peptide" evidence="5">
    <location>
        <begin position="1"/>
        <end position="28"/>
    </location>
</feature>
<dbReference type="GO" id="GO:0016787">
    <property type="term" value="F:hydrolase activity"/>
    <property type="evidence" value="ECO:0007669"/>
    <property type="project" value="UniProtKB-KW"/>
</dbReference>
<keyword evidence="9" id="KW-1185">Reference proteome</keyword>
<evidence type="ECO:0000256" key="2">
    <source>
        <dbReference type="ARBA" id="ARBA00022729"/>
    </source>
</evidence>
<name>A0A0K9XFD8_9ACTN</name>
<dbReference type="AlphaFoldDB" id="A0A0K9XFD8"/>
<evidence type="ECO:0000313" key="8">
    <source>
        <dbReference type="EMBL" id="KNB52115.1"/>
    </source>
</evidence>
<dbReference type="STRING" id="1678637.AC230_13230"/>
<evidence type="ECO:0000256" key="4">
    <source>
        <dbReference type="SAM" id="MobiDB-lite"/>
    </source>
</evidence>
<dbReference type="EMBL" id="LFXA01000008">
    <property type="protein sequence ID" value="KNB52115.1"/>
    <property type="molecule type" value="Genomic_DNA"/>
</dbReference>
<evidence type="ECO:0000256" key="5">
    <source>
        <dbReference type="SAM" id="SignalP"/>
    </source>
</evidence>
<dbReference type="PANTHER" id="PTHR43248">
    <property type="entry name" value="2-SUCCINYL-6-HYDROXY-2,4-CYCLOHEXADIENE-1-CARBOXYLATE SYNTHASE"/>
    <property type="match status" value="1"/>
</dbReference>
<feature type="chain" id="PRO_5038967047" evidence="5">
    <location>
        <begin position="29"/>
        <end position="537"/>
    </location>
</feature>
<evidence type="ECO:0000259" key="7">
    <source>
        <dbReference type="Pfam" id="PF08386"/>
    </source>
</evidence>
<dbReference type="Pfam" id="PF08386">
    <property type="entry name" value="Abhydrolase_4"/>
    <property type="match status" value="1"/>
</dbReference>
<feature type="region of interest" description="Disordered" evidence="4">
    <location>
        <begin position="30"/>
        <end position="64"/>
    </location>
</feature>
<dbReference type="Pfam" id="PF00561">
    <property type="entry name" value="Abhydrolase_1"/>
    <property type="match status" value="1"/>
</dbReference>
<dbReference type="InterPro" id="IPR013595">
    <property type="entry name" value="Pept_S33_TAP-like_C"/>
</dbReference>